<dbReference type="PANTHER" id="PTHR10353:SF68">
    <property type="entry name" value="BETA-KLOTHO"/>
    <property type="match status" value="1"/>
</dbReference>
<evidence type="ECO:0000256" key="9">
    <source>
        <dbReference type="SAM" id="Phobius"/>
    </source>
</evidence>
<keyword evidence="3 9" id="KW-0812">Transmembrane</keyword>
<sequence length="1046" mass="118159">MSRDLLYLLLAAMVWDGAFCSLGDGRRQWHQPSTPKPFNQSQYFLHGTFPPGFLWGTGTSAFQTEGSWDLDGKGPSIWDQFTRSTAHRGDTGDISSDSYARWEEDVEALGYLGVRSYTFSLSWPRIFPGGFATGPPNVAAVEHYGRLIDRLQERSIEPVVTLYHWDLPQELQDHYGGWRNDTLVGLFDAYAAFCFRTYGGRVRYWITIYNPHLVSVQGYGTGVHAPGEAGDPIAPFTVAHNLIRAHAKVWHTYNNNFRPTQKGQVSLVLGSHWMVPKKRQTTPANVELCQQSLEAVLGWFANPIFGDGDYPASMKSTYRGLLPEFTPEEKLWVRGTGDFFALSFGPNNLLLGQSLARYEQEVFPDLRRLLGWVRLEYGDLPVLVAEVGWFSDAAVEREDTVAIYLMKNFINQVLQAMVFEGVQVFGYTAWSLVDGFEWDKGYSMRRGLFYVDFNQGSNRTRYPKTSAQFYRQVIKDNGFPSDENNRKVNGHFPCDFHWGVADSTLQVNFHPISPQFMDPHLYIWNLTGDGALRPVQGVKLHTRGAQCTDYLAIRGQLALFESVGASQYHFALNWSLILPHGDLSSVDTEALRYYRCLLTELRKKGLQAMVTLYNPTQSGPLLDLPGPLHGSGGWLNRSTTEAFQSYASLCYRELGPWVNYWITINEPNRLVDTYKSGAEQHVAAHHLLLAHAKAWRLYESTYLSQQGGLVSLSLHADWAEPANPFLESHAFAAQRFLLFELGRFLDPLLKGTEGEGGGYPLEVTRYVKERARVMGLSDSPLPLFSDQERQELQGSLGFIALNHFTTRLVSQSPQNVTPNAQQPRPQEHGCLLMSDPTWALSGLRQAVVPWGIRKVLRWVTTRYGRSLPIIVTASGVDDQAPVEDLLRQHYFRSYLQETLKALLLDGVNLKGFYVWKLQDRHIPRFGLFTSSQYKSQPKASIAVYREIIGRSGFSGNNATSYCRGGDLGTECFICARISENKPMLFFAACLVMTFTMLVAVTLVRRRSQKRGRLGVPVCPVPLARNSQPWERVALRRVTNRASVVHR</sequence>
<keyword evidence="7" id="KW-0325">Glycoprotein</keyword>
<organism evidence="11 12">
    <name type="scientific">Umbra pygmaea</name>
    <name type="common">Eastern mudminnow</name>
    <dbReference type="NCBI Taxonomy" id="75934"/>
    <lineage>
        <taxon>Eukaryota</taxon>
        <taxon>Metazoa</taxon>
        <taxon>Chordata</taxon>
        <taxon>Craniata</taxon>
        <taxon>Vertebrata</taxon>
        <taxon>Euteleostomi</taxon>
        <taxon>Actinopterygii</taxon>
        <taxon>Neopterygii</taxon>
        <taxon>Teleostei</taxon>
        <taxon>Protacanthopterygii</taxon>
        <taxon>Esociformes</taxon>
        <taxon>Umbridae</taxon>
        <taxon>Umbra</taxon>
    </lineage>
</organism>
<evidence type="ECO:0000256" key="1">
    <source>
        <dbReference type="ARBA" id="ARBA00004162"/>
    </source>
</evidence>
<keyword evidence="10" id="KW-0732">Signal</keyword>
<keyword evidence="12" id="KW-1185">Reference proteome</keyword>
<accession>A0ABD0WLK8</accession>
<keyword evidence="4" id="KW-0677">Repeat</keyword>
<evidence type="ECO:0000256" key="6">
    <source>
        <dbReference type="ARBA" id="ARBA00023136"/>
    </source>
</evidence>
<dbReference type="InterPro" id="IPR017853">
    <property type="entry name" value="GH"/>
</dbReference>
<feature type="transmembrane region" description="Helical" evidence="9">
    <location>
        <begin position="983"/>
        <end position="1003"/>
    </location>
</feature>
<dbReference type="PROSITE" id="PS00653">
    <property type="entry name" value="GLYCOSYL_HYDROL_F1_2"/>
    <property type="match status" value="1"/>
</dbReference>
<dbReference type="EMBL" id="JAGEUA010000006">
    <property type="protein sequence ID" value="KAL0974090.1"/>
    <property type="molecule type" value="Genomic_DNA"/>
</dbReference>
<dbReference type="PRINTS" id="PR00131">
    <property type="entry name" value="GLHYDRLASE1"/>
</dbReference>
<dbReference type="GO" id="GO:0005886">
    <property type="term" value="C:plasma membrane"/>
    <property type="evidence" value="ECO:0007669"/>
    <property type="project" value="UniProtKB-SubCell"/>
</dbReference>
<gene>
    <name evidence="11" type="ORF">UPYG_G00215260</name>
</gene>
<evidence type="ECO:0000256" key="2">
    <source>
        <dbReference type="ARBA" id="ARBA00022475"/>
    </source>
</evidence>
<dbReference type="AlphaFoldDB" id="A0ABD0WLK8"/>
<evidence type="ECO:0000313" key="12">
    <source>
        <dbReference type="Proteomes" id="UP001557470"/>
    </source>
</evidence>
<evidence type="ECO:0000256" key="3">
    <source>
        <dbReference type="ARBA" id="ARBA00022692"/>
    </source>
</evidence>
<dbReference type="SUPFAM" id="SSF51445">
    <property type="entry name" value="(Trans)glycosidases"/>
    <property type="match status" value="2"/>
</dbReference>
<keyword evidence="5 9" id="KW-1133">Transmembrane helix</keyword>
<dbReference type="FunFam" id="3.20.20.80:FF:000062">
    <property type="entry name" value="Klotho"/>
    <property type="match status" value="1"/>
</dbReference>
<comment type="subcellular location">
    <subcellularLocation>
        <location evidence="1">Cell membrane</location>
        <topology evidence="1">Single-pass membrane protein</topology>
    </subcellularLocation>
</comment>
<evidence type="ECO:0000256" key="10">
    <source>
        <dbReference type="SAM" id="SignalP"/>
    </source>
</evidence>
<dbReference type="InterPro" id="IPR033132">
    <property type="entry name" value="GH_1_N_CS"/>
</dbReference>
<comment type="caution">
    <text evidence="11">The sequence shown here is derived from an EMBL/GenBank/DDBJ whole genome shotgun (WGS) entry which is preliminary data.</text>
</comment>
<keyword evidence="2" id="KW-1003">Cell membrane</keyword>
<keyword evidence="6 9" id="KW-0472">Membrane</keyword>
<comment type="similarity">
    <text evidence="8">Belongs to the glycosyl hydrolase 1 family. Klotho subfamily.</text>
</comment>
<feature type="chain" id="PRO_5044752326" description="Beta-klotho" evidence="10">
    <location>
        <begin position="21"/>
        <end position="1046"/>
    </location>
</feature>
<dbReference type="Pfam" id="PF00232">
    <property type="entry name" value="Glyco_hydro_1"/>
    <property type="match status" value="3"/>
</dbReference>
<reference evidence="11 12" key="1">
    <citation type="submission" date="2024-06" db="EMBL/GenBank/DDBJ databases">
        <authorList>
            <person name="Pan Q."/>
            <person name="Wen M."/>
            <person name="Jouanno E."/>
            <person name="Zahm M."/>
            <person name="Klopp C."/>
            <person name="Cabau C."/>
            <person name="Louis A."/>
            <person name="Berthelot C."/>
            <person name="Parey E."/>
            <person name="Roest Crollius H."/>
            <person name="Montfort J."/>
            <person name="Robinson-Rechavi M."/>
            <person name="Bouchez O."/>
            <person name="Lampietro C."/>
            <person name="Lopez Roques C."/>
            <person name="Donnadieu C."/>
            <person name="Postlethwait J."/>
            <person name="Bobe J."/>
            <person name="Verreycken H."/>
            <person name="Guiguen Y."/>
        </authorList>
    </citation>
    <scope>NUCLEOTIDE SEQUENCE [LARGE SCALE GENOMIC DNA]</scope>
    <source>
        <strain evidence="11">Up_M1</strain>
        <tissue evidence="11">Testis</tissue>
    </source>
</reference>
<dbReference type="FunFam" id="3.20.20.80:FF:000042">
    <property type="entry name" value="Klotho"/>
    <property type="match status" value="1"/>
</dbReference>
<dbReference type="Proteomes" id="UP001557470">
    <property type="component" value="Unassembled WGS sequence"/>
</dbReference>
<proteinExistence type="inferred from homology"/>
<evidence type="ECO:0008006" key="13">
    <source>
        <dbReference type="Google" id="ProtNLM"/>
    </source>
</evidence>
<dbReference type="PANTHER" id="PTHR10353">
    <property type="entry name" value="GLYCOSYL HYDROLASE"/>
    <property type="match status" value="1"/>
</dbReference>
<evidence type="ECO:0000313" key="11">
    <source>
        <dbReference type="EMBL" id="KAL0974090.1"/>
    </source>
</evidence>
<dbReference type="Gene3D" id="3.20.20.80">
    <property type="entry name" value="Glycosidases"/>
    <property type="match status" value="2"/>
</dbReference>
<evidence type="ECO:0000256" key="7">
    <source>
        <dbReference type="ARBA" id="ARBA00023180"/>
    </source>
</evidence>
<name>A0ABD0WLK8_UMBPY</name>
<evidence type="ECO:0000256" key="8">
    <source>
        <dbReference type="ARBA" id="ARBA00060858"/>
    </source>
</evidence>
<protein>
    <recommendedName>
        <fullName evidence="13">Beta-klotho</fullName>
    </recommendedName>
</protein>
<feature type="signal peptide" evidence="10">
    <location>
        <begin position="1"/>
        <end position="20"/>
    </location>
</feature>
<evidence type="ECO:0000256" key="4">
    <source>
        <dbReference type="ARBA" id="ARBA00022737"/>
    </source>
</evidence>
<evidence type="ECO:0000256" key="5">
    <source>
        <dbReference type="ARBA" id="ARBA00022989"/>
    </source>
</evidence>
<dbReference type="InterPro" id="IPR001360">
    <property type="entry name" value="Glyco_hydro_1"/>
</dbReference>